<dbReference type="InterPro" id="IPR017438">
    <property type="entry name" value="ATP-NAD_kinase_N"/>
</dbReference>
<evidence type="ECO:0000256" key="7">
    <source>
        <dbReference type="ARBA" id="ARBA00023209"/>
    </source>
</evidence>
<keyword evidence="7" id="KW-0443">Lipid metabolism</keyword>
<dbReference type="Gene3D" id="3.40.50.10330">
    <property type="entry name" value="Probable inorganic polyphosphate/atp-NAD kinase, domain 1"/>
    <property type="match status" value="1"/>
</dbReference>
<evidence type="ECO:0000256" key="1">
    <source>
        <dbReference type="ARBA" id="ARBA00001946"/>
    </source>
</evidence>
<comment type="caution">
    <text evidence="10">The sequence shown here is derived from an EMBL/GenBank/DDBJ whole genome shotgun (WGS) entry which is preliminary data.</text>
</comment>
<dbReference type="InterPro" id="IPR016064">
    <property type="entry name" value="NAD/diacylglycerol_kinase_sf"/>
</dbReference>
<dbReference type="RefSeq" id="WP_211319170.1">
    <property type="nucleotide sequence ID" value="NZ_QGDQ01000002.1"/>
</dbReference>
<protein>
    <submittedName>
        <fullName evidence="10">Diacylglycerol kinase family enzyme</fullName>
    </submittedName>
</protein>
<name>A0A316AD46_9ACTN</name>
<evidence type="ECO:0000313" key="11">
    <source>
        <dbReference type="Proteomes" id="UP000245469"/>
    </source>
</evidence>
<sequence>MTTIELISLVVASIALLLSVIATTVAVQLRRSIAARIAQRAAALERTAPDRRPLAAVVVNPTKVSDTSPVRAALERACRDLEWREPLWLETTAEDPGTSQARRALAAGADVVVAFGGDGTVRRVASVLAGTGTPLGLVPAGTGNLLARNLDVVTSRAAEIAPDDVEAAMRVVLSGIDRRIDVGWISVERPGATQPEPEECFLVMAGMGFDAEIMANAPEALKAKVGPAAYFVSGLQRFNGDRVRMDIVVDGVPHRRRVRTAVVGNVGRVQGGLALMPDAEVDDGYLDVLAVGPRGFVGWLDVAGRVITRRTWGDQRLAHWRGQRIDLLAEQPQEAQIDGDPIGEAVAMRVRVDEEALVVRVSNRAPRRPIIARARFTRKLRS</sequence>
<dbReference type="Gene3D" id="2.60.200.40">
    <property type="match status" value="1"/>
</dbReference>
<proteinExistence type="inferred from homology"/>
<organism evidence="10 11">
    <name type="scientific">Quadrisphaera granulorum</name>
    <dbReference type="NCBI Taxonomy" id="317664"/>
    <lineage>
        <taxon>Bacteria</taxon>
        <taxon>Bacillati</taxon>
        <taxon>Actinomycetota</taxon>
        <taxon>Actinomycetes</taxon>
        <taxon>Kineosporiales</taxon>
        <taxon>Kineosporiaceae</taxon>
        <taxon>Quadrisphaera</taxon>
    </lineage>
</organism>
<keyword evidence="8" id="KW-1208">Phospholipid metabolism</keyword>
<feature type="domain" description="DAGKc" evidence="9">
    <location>
        <begin position="50"/>
        <end position="189"/>
    </location>
</feature>
<dbReference type="AlphaFoldDB" id="A0A316AD46"/>
<evidence type="ECO:0000256" key="8">
    <source>
        <dbReference type="ARBA" id="ARBA00023264"/>
    </source>
</evidence>
<evidence type="ECO:0000256" key="5">
    <source>
        <dbReference type="ARBA" id="ARBA00022777"/>
    </source>
</evidence>
<dbReference type="Proteomes" id="UP000245469">
    <property type="component" value="Unassembled WGS sequence"/>
</dbReference>
<evidence type="ECO:0000256" key="6">
    <source>
        <dbReference type="ARBA" id="ARBA00022840"/>
    </source>
</evidence>
<dbReference type="Pfam" id="PF00781">
    <property type="entry name" value="DAGK_cat"/>
    <property type="match status" value="1"/>
</dbReference>
<dbReference type="InterPro" id="IPR045540">
    <property type="entry name" value="YegS/DAGK_C"/>
</dbReference>
<dbReference type="GO" id="GO:0008654">
    <property type="term" value="P:phospholipid biosynthetic process"/>
    <property type="evidence" value="ECO:0007669"/>
    <property type="project" value="UniProtKB-KW"/>
</dbReference>
<evidence type="ECO:0000313" key="10">
    <source>
        <dbReference type="EMBL" id="PWJ55706.1"/>
    </source>
</evidence>
<keyword evidence="6" id="KW-0067">ATP-binding</keyword>
<keyword evidence="7" id="KW-0594">Phospholipid biosynthesis</keyword>
<accession>A0A316AD46</accession>
<comment type="similarity">
    <text evidence="2">Belongs to the diacylglycerol/lipid kinase family.</text>
</comment>
<dbReference type="GO" id="GO:0016301">
    <property type="term" value="F:kinase activity"/>
    <property type="evidence" value="ECO:0007669"/>
    <property type="project" value="UniProtKB-KW"/>
</dbReference>
<comment type="cofactor">
    <cofactor evidence="1">
        <name>Mg(2+)</name>
        <dbReference type="ChEBI" id="CHEBI:18420"/>
    </cofactor>
</comment>
<dbReference type="InterPro" id="IPR001206">
    <property type="entry name" value="Diacylglycerol_kinase_cat_dom"/>
</dbReference>
<gene>
    <name evidence="10" type="ORF">BXY45_10269</name>
</gene>
<evidence type="ECO:0000256" key="3">
    <source>
        <dbReference type="ARBA" id="ARBA00022679"/>
    </source>
</evidence>
<dbReference type="InterPro" id="IPR050187">
    <property type="entry name" value="Lipid_Phosphate_FormReg"/>
</dbReference>
<keyword evidence="3" id="KW-0808">Transferase</keyword>
<keyword evidence="11" id="KW-1185">Reference proteome</keyword>
<dbReference type="PANTHER" id="PTHR12358:SF54">
    <property type="entry name" value="SPHINGOSINE KINASE RELATED PROTEIN"/>
    <property type="match status" value="1"/>
</dbReference>
<evidence type="ECO:0000259" key="9">
    <source>
        <dbReference type="PROSITE" id="PS50146"/>
    </source>
</evidence>
<dbReference type="GO" id="GO:0005524">
    <property type="term" value="F:ATP binding"/>
    <property type="evidence" value="ECO:0007669"/>
    <property type="project" value="UniProtKB-KW"/>
</dbReference>
<evidence type="ECO:0000256" key="2">
    <source>
        <dbReference type="ARBA" id="ARBA00005983"/>
    </source>
</evidence>
<evidence type="ECO:0000256" key="4">
    <source>
        <dbReference type="ARBA" id="ARBA00022741"/>
    </source>
</evidence>
<dbReference type="PANTHER" id="PTHR12358">
    <property type="entry name" value="SPHINGOSINE KINASE"/>
    <property type="match status" value="1"/>
</dbReference>
<keyword evidence="4" id="KW-0547">Nucleotide-binding</keyword>
<dbReference type="EMBL" id="QGDQ01000002">
    <property type="protein sequence ID" value="PWJ55706.1"/>
    <property type="molecule type" value="Genomic_DNA"/>
</dbReference>
<keyword evidence="5 10" id="KW-0418">Kinase</keyword>
<reference evidence="10 11" key="1">
    <citation type="submission" date="2018-03" db="EMBL/GenBank/DDBJ databases">
        <title>Genomic Encyclopedia of Archaeal and Bacterial Type Strains, Phase II (KMG-II): from individual species to whole genera.</title>
        <authorList>
            <person name="Goeker M."/>
        </authorList>
    </citation>
    <scope>NUCLEOTIDE SEQUENCE [LARGE SCALE GENOMIC DNA]</scope>
    <source>
        <strain evidence="10 11">DSM 44889</strain>
    </source>
</reference>
<dbReference type="SUPFAM" id="SSF111331">
    <property type="entry name" value="NAD kinase/diacylglycerol kinase-like"/>
    <property type="match status" value="1"/>
</dbReference>
<dbReference type="PROSITE" id="PS50146">
    <property type="entry name" value="DAGK"/>
    <property type="match status" value="1"/>
</dbReference>
<keyword evidence="7" id="KW-0444">Lipid biosynthesis</keyword>
<dbReference type="Pfam" id="PF19279">
    <property type="entry name" value="YegS_C"/>
    <property type="match status" value="1"/>
</dbReference>